<proteinExistence type="predicted"/>
<reference evidence="6" key="1">
    <citation type="journal article" date="2019" name="Int. J. Syst. Evol. Microbiol.">
        <title>The Global Catalogue of Microorganisms (GCM) 10K type strain sequencing project: providing services to taxonomists for standard genome sequencing and annotation.</title>
        <authorList>
            <consortium name="The Broad Institute Genomics Platform"/>
            <consortium name="The Broad Institute Genome Sequencing Center for Infectious Disease"/>
            <person name="Wu L."/>
            <person name="Ma J."/>
        </authorList>
    </citation>
    <scope>NUCLEOTIDE SEQUENCE [LARGE SCALE GENOMIC DNA]</scope>
    <source>
        <strain evidence="6">JCM 16904</strain>
    </source>
</reference>
<keyword evidence="1" id="KW-0805">Transcription regulation</keyword>
<comment type="caution">
    <text evidence="5">The sequence shown here is derived from an EMBL/GenBank/DDBJ whole genome shotgun (WGS) entry which is preliminary data.</text>
</comment>
<gene>
    <name evidence="5" type="ORF">GCM10022224_018550</name>
</gene>
<dbReference type="PANTHER" id="PTHR33204">
    <property type="entry name" value="TRANSCRIPTIONAL REGULATOR, MARR FAMILY"/>
    <property type="match status" value="1"/>
</dbReference>
<dbReference type="Proteomes" id="UP001500902">
    <property type="component" value="Unassembled WGS sequence"/>
</dbReference>
<evidence type="ECO:0000313" key="6">
    <source>
        <dbReference type="Proteomes" id="UP001500902"/>
    </source>
</evidence>
<accession>A0ABP7BBH6</accession>
<evidence type="ECO:0000313" key="5">
    <source>
        <dbReference type="EMBL" id="GAA3655703.1"/>
    </source>
</evidence>
<dbReference type="InterPro" id="IPR036390">
    <property type="entry name" value="WH_DNA-bd_sf"/>
</dbReference>
<keyword evidence="6" id="KW-1185">Reference proteome</keyword>
<keyword evidence="3" id="KW-0804">Transcription</keyword>
<keyword evidence="2" id="KW-0238">DNA-binding</keyword>
<dbReference type="InterPro" id="IPR036388">
    <property type="entry name" value="WH-like_DNA-bd_sf"/>
</dbReference>
<feature type="domain" description="HTH hxlR-type" evidence="4">
    <location>
        <begin position="11"/>
        <end position="108"/>
    </location>
</feature>
<evidence type="ECO:0000256" key="3">
    <source>
        <dbReference type="ARBA" id="ARBA00023163"/>
    </source>
</evidence>
<evidence type="ECO:0000256" key="1">
    <source>
        <dbReference type="ARBA" id="ARBA00023015"/>
    </source>
</evidence>
<organism evidence="5 6">
    <name type="scientific">Nonomuraea antimicrobica</name>
    <dbReference type="NCBI Taxonomy" id="561173"/>
    <lineage>
        <taxon>Bacteria</taxon>
        <taxon>Bacillati</taxon>
        <taxon>Actinomycetota</taxon>
        <taxon>Actinomycetes</taxon>
        <taxon>Streptosporangiales</taxon>
        <taxon>Streptosporangiaceae</taxon>
        <taxon>Nonomuraea</taxon>
    </lineage>
</organism>
<dbReference type="InterPro" id="IPR002577">
    <property type="entry name" value="HTH_HxlR"/>
</dbReference>
<dbReference type="SUPFAM" id="SSF46785">
    <property type="entry name" value="Winged helix' DNA-binding domain"/>
    <property type="match status" value="1"/>
</dbReference>
<dbReference type="PANTHER" id="PTHR33204:SF18">
    <property type="entry name" value="TRANSCRIPTIONAL REGULATORY PROTEIN"/>
    <property type="match status" value="1"/>
</dbReference>
<dbReference type="Pfam" id="PF01638">
    <property type="entry name" value="HxlR"/>
    <property type="match status" value="1"/>
</dbReference>
<sequence>MLPRTYPDINCSIARTLEVVGERWTLLVVRNALAGMTRFEKFQQSLGMAPNVLADRLSRLTDAGVLSQRQYSDRPARFEYVPTAKGRNLWPVLAAMVAWGDRYYAPDGSPRLLVHDGCGGRIAPELTCTTCSTTVDPDAVTSVEGPGETSRST</sequence>
<name>A0ABP7BBH6_9ACTN</name>
<protein>
    <submittedName>
        <fullName evidence="5">Helix-turn-helix domain-containing protein</fullName>
    </submittedName>
</protein>
<dbReference type="EMBL" id="BAAAZP010000031">
    <property type="protein sequence ID" value="GAA3655703.1"/>
    <property type="molecule type" value="Genomic_DNA"/>
</dbReference>
<dbReference type="RefSeq" id="WP_344875024.1">
    <property type="nucleotide sequence ID" value="NZ_BAAAZP010000031.1"/>
</dbReference>
<dbReference type="Gene3D" id="1.10.10.10">
    <property type="entry name" value="Winged helix-like DNA-binding domain superfamily/Winged helix DNA-binding domain"/>
    <property type="match status" value="1"/>
</dbReference>
<dbReference type="PROSITE" id="PS51118">
    <property type="entry name" value="HTH_HXLR"/>
    <property type="match status" value="1"/>
</dbReference>
<evidence type="ECO:0000256" key="2">
    <source>
        <dbReference type="ARBA" id="ARBA00023125"/>
    </source>
</evidence>
<evidence type="ECO:0000259" key="4">
    <source>
        <dbReference type="PROSITE" id="PS51118"/>
    </source>
</evidence>